<dbReference type="InterPro" id="IPR017871">
    <property type="entry name" value="ABC_transporter-like_CS"/>
</dbReference>
<dbReference type="SMART" id="SM00382">
    <property type="entry name" value="AAA"/>
    <property type="match status" value="1"/>
</dbReference>
<dbReference type="PROSITE" id="PS00211">
    <property type="entry name" value="ABC_TRANSPORTER_1"/>
    <property type="match status" value="1"/>
</dbReference>
<accession>A0A1W1XUU3</accession>
<dbReference type="GO" id="GO:0016887">
    <property type="term" value="F:ATP hydrolysis activity"/>
    <property type="evidence" value="ECO:0007669"/>
    <property type="project" value="InterPro"/>
</dbReference>
<keyword evidence="9" id="KW-1185">Reference proteome</keyword>
<evidence type="ECO:0000256" key="6">
    <source>
        <dbReference type="ARBA" id="ARBA00023136"/>
    </source>
</evidence>
<organism evidence="8 9">
    <name type="scientific">Clostridium acidisoli DSM 12555</name>
    <dbReference type="NCBI Taxonomy" id="1121291"/>
    <lineage>
        <taxon>Bacteria</taxon>
        <taxon>Bacillati</taxon>
        <taxon>Bacillota</taxon>
        <taxon>Clostridia</taxon>
        <taxon>Eubacteriales</taxon>
        <taxon>Clostridiaceae</taxon>
        <taxon>Clostridium</taxon>
    </lineage>
</organism>
<evidence type="ECO:0000313" key="8">
    <source>
        <dbReference type="EMBL" id="SMC27632.1"/>
    </source>
</evidence>
<evidence type="ECO:0000256" key="5">
    <source>
        <dbReference type="ARBA" id="ARBA00022840"/>
    </source>
</evidence>
<dbReference type="GO" id="GO:0005886">
    <property type="term" value="C:plasma membrane"/>
    <property type="evidence" value="ECO:0007669"/>
    <property type="project" value="UniProtKB-SubCell"/>
</dbReference>
<dbReference type="Gene3D" id="3.40.50.300">
    <property type="entry name" value="P-loop containing nucleotide triphosphate hydrolases"/>
    <property type="match status" value="1"/>
</dbReference>
<evidence type="ECO:0000256" key="4">
    <source>
        <dbReference type="ARBA" id="ARBA00022741"/>
    </source>
</evidence>
<gene>
    <name evidence="8" type="ORF">SAMN02745134_03249</name>
</gene>
<dbReference type="InterPro" id="IPR030679">
    <property type="entry name" value="ABC_ATPase_HisP-typ"/>
</dbReference>
<dbReference type="InterPro" id="IPR003439">
    <property type="entry name" value="ABC_transporter-like_ATP-bd"/>
</dbReference>
<keyword evidence="2" id="KW-0813">Transport</keyword>
<dbReference type="PIRSF" id="PIRSF039085">
    <property type="entry name" value="ABC_ATPase_HisP"/>
    <property type="match status" value="1"/>
</dbReference>
<dbReference type="InterPro" id="IPR050086">
    <property type="entry name" value="MetN_ABC_transporter-like"/>
</dbReference>
<dbReference type="GO" id="GO:0015424">
    <property type="term" value="F:ABC-type amino acid transporter activity"/>
    <property type="evidence" value="ECO:0007669"/>
    <property type="project" value="InterPro"/>
</dbReference>
<dbReference type="RefSeq" id="WP_084117271.1">
    <property type="nucleotide sequence ID" value="NZ_FWXH01000018.1"/>
</dbReference>
<evidence type="ECO:0000313" key="9">
    <source>
        <dbReference type="Proteomes" id="UP000192468"/>
    </source>
</evidence>
<evidence type="ECO:0000259" key="7">
    <source>
        <dbReference type="PROSITE" id="PS50893"/>
    </source>
</evidence>
<dbReference type="OrthoDB" id="9804199at2"/>
<dbReference type="CDD" id="cd03262">
    <property type="entry name" value="ABC_HisP_GlnQ"/>
    <property type="match status" value="1"/>
</dbReference>
<dbReference type="FunFam" id="3.40.50.300:FF:000020">
    <property type="entry name" value="Amino acid ABC transporter ATP-binding component"/>
    <property type="match status" value="1"/>
</dbReference>
<dbReference type="PROSITE" id="PS50893">
    <property type="entry name" value="ABC_TRANSPORTER_2"/>
    <property type="match status" value="1"/>
</dbReference>
<dbReference type="InterPro" id="IPR003593">
    <property type="entry name" value="AAA+_ATPase"/>
</dbReference>
<evidence type="ECO:0000256" key="2">
    <source>
        <dbReference type="ARBA" id="ARBA00022448"/>
    </source>
</evidence>
<dbReference type="PANTHER" id="PTHR43166:SF35">
    <property type="entry name" value="L-CYSTINE IMPORT ATP-BINDING PROTEIN TCYN"/>
    <property type="match status" value="1"/>
</dbReference>
<name>A0A1W1XUU3_9CLOT</name>
<feature type="domain" description="ABC transporter" evidence="7">
    <location>
        <begin position="2"/>
        <end position="239"/>
    </location>
</feature>
<dbReference type="PANTHER" id="PTHR43166">
    <property type="entry name" value="AMINO ACID IMPORT ATP-BINDING PROTEIN"/>
    <property type="match status" value="1"/>
</dbReference>
<dbReference type="SUPFAM" id="SSF52540">
    <property type="entry name" value="P-loop containing nucleoside triphosphate hydrolases"/>
    <property type="match status" value="1"/>
</dbReference>
<dbReference type="STRING" id="1121291.SAMN02745134_03249"/>
<dbReference type="EMBL" id="FWXH01000018">
    <property type="protein sequence ID" value="SMC27632.1"/>
    <property type="molecule type" value="Genomic_DNA"/>
</dbReference>
<reference evidence="8 9" key="1">
    <citation type="submission" date="2017-04" db="EMBL/GenBank/DDBJ databases">
        <authorList>
            <person name="Afonso C.L."/>
            <person name="Miller P.J."/>
            <person name="Scott M.A."/>
            <person name="Spackman E."/>
            <person name="Goraichik I."/>
            <person name="Dimitrov K.M."/>
            <person name="Suarez D.L."/>
            <person name="Swayne D.E."/>
        </authorList>
    </citation>
    <scope>NUCLEOTIDE SEQUENCE [LARGE SCALE GENOMIC DNA]</scope>
    <source>
        <strain evidence="8 9">DSM 12555</strain>
    </source>
</reference>
<dbReference type="InterPro" id="IPR027417">
    <property type="entry name" value="P-loop_NTPase"/>
</dbReference>
<sequence length="250" mass="28185">MIEIRSIYKKFGKNEILKGVDLKVEKGEVIVILGPSGSGKTTLLRCINFLEKADDGELIIGEDKIHFQHVTKKDIFNVRKKTAMVFQNYNLFNNKTAIENVMEGLVIARKVPKKEAEQISKKVLDKVGLSDKYDFYPCQLSGGQQQRVGIARALALNPEVILFDEPTSALDPELVGDVLEVMKKVAEEGITMIVVTHEMSFAYDIATRVIFMEGGVVVEEGTPKEIFTNAKEERTRTFLKRIVPEWSYTI</sequence>
<comment type="subcellular location">
    <subcellularLocation>
        <location evidence="1">Cell membrane</location>
        <topology evidence="1">Peripheral membrane protein</topology>
    </subcellularLocation>
</comment>
<keyword evidence="3" id="KW-1003">Cell membrane</keyword>
<evidence type="ECO:0000256" key="3">
    <source>
        <dbReference type="ARBA" id="ARBA00022475"/>
    </source>
</evidence>
<keyword evidence="4" id="KW-0547">Nucleotide-binding</keyword>
<protein>
    <submittedName>
        <fullName evidence="8">L-cystine transport system ATP-binding protein</fullName>
    </submittedName>
</protein>
<dbReference type="Proteomes" id="UP000192468">
    <property type="component" value="Unassembled WGS sequence"/>
</dbReference>
<keyword evidence="5 8" id="KW-0067">ATP-binding</keyword>
<proteinExistence type="predicted"/>
<evidence type="ECO:0000256" key="1">
    <source>
        <dbReference type="ARBA" id="ARBA00004202"/>
    </source>
</evidence>
<dbReference type="AlphaFoldDB" id="A0A1W1XUU3"/>
<keyword evidence="6" id="KW-0472">Membrane</keyword>
<dbReference type="Pfam" id="PF00005">
    <property type="entry name" value="ABC_tran"/>
    <property type="match status" value="1"/>
</dbReference>
<dbReference type="GO" id="GO:0005524">
    <property type="term" value="F:ATP binding"/>
    <property type="evidence" value="ECO:0007669"/>
    <property type="project" value="UniProtKB-KW"/>
</dbReference>